<keyword evidence="2" id="KW-1185">Reference proteome</keyword>
<dbReference type="AlphaFoldDB" id="A0A0R2LNF0"/>
<accession>A0A0R2LNF0</accession>
<evidence type="ECO:0000313" key="1">
    <source>
        <dbReference type="EMBL" id="KRO00992.1"/>
    </source>
</evidence>
<dbReference type="SUPFAM" id="SSF51126">
    <property type="entry name" value="Pectin lyase-like"/>
    <property type="match status" value="1"/>
</dbReference>
<name>A0A0R2LNF0_9LACO</name>
<gene>
    <name evidence="1" type="ORF">IV57_GL000318</name>
</gene>
<dbReference type="OrthoDB" id="2326185at2"/>
<comment type="caution">
    <text evidence="1">The sequence shown here is derived from an EMBL/GenBank/DDBJ whole genome shotgun (WGS) entry which is preliminary data.</text>
</comment>
<organism evidence="1 2">
    <name type="scientific">Companilactobacillus kimchiensis</name>
    <dbReference type="NCBI Taxonomy" id="993692"/>
    <lineage>
        <taxon>Bacteria</taxon>
        <taxon>Bacillati</taxon>
        <taxon>Bacillota</taxon>
        <taxon>Bacilli</taxon>
        <taxon>Lactobacillales</taxon>
        <taxon>Lactobacillaceae</taxon>
        <taxon>Companilactobacillus</taxon>
    </lineage>
</organism>
<proteinExistence type="predicted"/>
<protein>
    <recommendedName>
        <fullName evidence="3">DUF1565 domain-containing protein</fullName>
    </recommendedName>
</protein>
<dbReference type="RefSeq" id="WP_057879722.1">
    <property type="nucleotide sequence ID" value="NZ_JQCF01000001.1"/>
</dbReference>
<reference evidence="1 2" key="1">
    <citation type="journal article" date="2015" name="Genome Announc.">
        <title>Expanding the biotechnology potential of lactobacilli through comparative genomics of 213 strains and associated genera.</title>
        <authorList>
            <person name="Sun Z."/>
            <person name="Harris H.M."/>
            <person name="McCann A."/>
            <person name="Guo C."/>
            <person name="Argimon S."/>
            <person name="Zhang W."/>
            <person name="Yang X."/>
            <person name="Jeffery I.B."/>
            <person name="Cooney J.C."/>
            <person name="Kagawa T.F."/>
            <person name="Liu W."/>
            <person name="Song Y."/>
            <person name="Salvetti E."/>
            <person name="Wrobel A."/>
            <person name="Rasinkangas P."/>
            <person name="Parkhill J."/>
            <person name="Rea M.C."/>
            <person name="O'Sullivan O."/>
            <person name="Ritari J."/>
            <person name="Douillard F.P."/>
            <person name="Paul Ross R."/>
            <person name="Yang R."/>
            <person name="Briner A.E."/>
            <person name="Felis G.E."/>
            <person name="de Vos W.M."/>
            <person name="Barrangou R."/>
            <person name="Klaenhammer T.R."/>
            <person name="Caufield P.W."/>
            <person name="Cui Y."/>
            <person name="Zhang H."/>
            <person name="O'Toole P.W."/>
        </authorList>
    </citation>
    <scope>NUCLEOTIDE SEQUENCE [LARGE SCALE GENOMIC DNA]</scope>
    <source>
        <strain evidence="1 2">DSM 24716</strain>
    </source>
</reference>
<dbReference type="PATRIC" id="fig|993692.3.peg.323"/>
<evidence type="ECO:0000313" key="2">
    <source>
        <dbReference type="Proteomes" id="UP000051006"/>
    </source>
</evidence>
<dbReference type="EMBL" id="JQCF01000001">
    <property type="protein sequence ID" value="KRO00992.1"/>
    <property type="molecule type" value="Genomic_DNA"/>
</dbReference>
<evidence type="ECO:0008006" key="3">
    <source>
        <dbReference type="Google" id="ProtNLM"/>
    </source>
</evidence>
<dbReference type="InterPro" id="IPR011050">
    <property type="entry name" value="Pectin_lyase_fold/virulence"/>
</dbReference>
<dbReference type="Proteomes" id="UP000051006">
    <property type="component" value="Unassembled WGS sequence"/>
</dbReference>
<sequence length="268" mass="30312">MKITIGEQDDNDAQLSSAIINAQDGDVIELLPGTYFSIDDPFICTVRRNISLIGKSTNKDDVKVYCSFTIGAENIIIFKNMAITYTSDKDNTLSAYDGAEVYGDNISIDRQTSDDWDTIYGQNSFFSFKDSQILTGVKTKTIGLSLENSQLFADNTLFQLLFQKNSQTYLKNSVVSQKLELRRYSKLNFRNLTIVSNNTQFKNDLAVKSNSKVSGQDLIFANNTPQVRILKSNFDVHDFQPELEQINFKFDNESKIQVDGKILSHKNK</sequence>